<accession>A0A1D7QR87</accession>
<dbReference type="STRING" id="632773.BBEV_0128"/>
<feature type="domain" description="ABC transporter" evidence="8">
    <location>
        <begin position="8"/>
        <end position="258"/>
    </location>
</feature>
<dbReference type="GO" id="GO:0016887">
    <property type="term" value="F:ATP hydrolysis activity"/>
    <property type="evidence" value="ECO:0007669"/>
    <property type="project" value="InterPro"/>
</dbReference>
<evidence type="ECO:0000256" key="1">
    <source>
        <dbReference type="ARBA" id="ARBA00004202"/>
    </source>
</evidence>
<evidence type="ECO:0000256" key="3">
    <source>
        <dbReference type="ARBA" id="ARBA00022448"/>
    </source>
</evidence>
<evidence type="ECO:0000256" key="4">
    <source>
        <dbReference type="ARBA" id="ARBA00022475"/>
    </source>
</evidence>
<keyword evidence="6 9" id="KW-0067">ATP-binding</keyword>
<dbReference type="Pfam" id="PF00005">
    <property type="entry name" value="ABC_tran"/>
    <property type="match status" value="1"/>
</dbReference>
<dbReference type="CDD" id="cd03257">
    <property type="entry name" value="ABC_NikE_OppD_transporters"/>
    <property type="match status" value="1"/>
</dbReference>
<dbReference type="AlphaFoldDB" id="A0A1D7QR87"/>
<dbReference type="PROSITE" id="PS00211">
    <property type="entry name" value="ABC_TRANSPORTER_1"/>
    <property type="match status" value="1"/>
</dbReference>
<sequence>MSEQKKLLEVNDLKTYFFTEGGTIPSVDGVSFSVDRGELVAIVGESGSGKSVTSLSMMGLVEEPGKIVNGSINFEGKDLAKYTNSQMRKIRGNDIAMIFQEPLTSLNPVFTIGNQLKEAILEHQNVDKKKAKEMSISMLKQVGIPRAEQVYRSFPHSLSGGMRQRVMIAMALSCNPKLLIADEPTTALDVTIQAQILELMKDLVKKFDTAIILITHDLGVVAELVDRVIVMYAGQVVEQSDVFSLFKNPRHPYTRGLLDSTPKVQDLDEELKSIQGTVPTPSEMPAGCRFEPRCPYAMDHCKTHEPKLEVLPDGRDVRCWLYDEEVMKDVDERPDLTAGAGFYNKNTTA</sequence>
<dbReference type="InterPro" id="IPR017871">
    <property type="entry name" value="ABC_transporter-like_CS"/>
</dbReference>
<proteinExistence type="inferred from homology"/>
<organism evidence="9 10">
    <name type="scientific">Salisediminibacterium beveridgei</name>
    <dbReference type="NCBI Taxonomy" id="632773"/>
    <lineage>
        <taxon>Bacteria</taxon>
        <taxon>Bacillati</taxon>
        <taxon>Bacillota</taxon>
        <taxon>Bacilli</taxon>
        <taxon>Bacillales</taxon>
        <taxon>Bacillaceae</taxon>
        <taxon>Salisediminibacterium</taxon>
    </lineage>
</organism>
<keyword evidence="7" id="KW-0472">Membrane</keyword>
<reference evidence="9 10" key="1">
    <citation type="submission" date="2015-08" db="EMBL/GenBank/DDBJ databases">
        <title>The complete genome sequence of Bacillus beveridgei MLTeJB.</title>
        <authorList>
            <person name="Hanson T.E."/>
            <person name="Mesa C."/>
            <person name="Basesman S.M."/>
            <person name="Oremland R.S."/>
        </authorList>
    </citation>
    <scope>NUCLEOTIDE SEQUENCE [LARGE SCALE GENOMIC DNA]</scope>
    <source>
        <strain evidence="9 10">MLTeJB</strain>
    </source>
</reference>
<evidence type="ECO:0000313" key="9">
    <source>
        <dbReference type="EMBL" id="AOM81523.1"/>
    </source>
</evidence>
<dbReference type="GO" id="GO:0005886">
    <property type="term" value="C:plasma membrane"/>
    <property type="evidence" value="ECO:0007669"/>
    <property type="project" value="UniProtKB-SubCell"/>
</dbReference>
<evidence type="ECO:0000256" key="5">
    <source>
        <dbReference type="ARBA" id="ARBA00022741"/>
    </source>
</evidence>
<dbReference type="InterPro" id="IPR003593">
    <property type="entry name" value="AAA+_ATPase"/>
</dbReference>
<dbReference type="InterPro" id="IPR050388">
    <property type="entry name" value="ABC_Ni/Peptide_Import"/>
</dbReference>
<dbReference type="InterPro" id="IPR003439">
    <property type="entry name" value="ABC_transporter-like_ATP-bd"/>
</dbReference>
<dbReference type="Proteomes" id="UP000094463">
    <property type="component" value="Chromosome"/>
</dbReference>
<evidence type="ECO:0000256" key="6">
    <source>
        <dbReference type="ARBA" id="ARBA00022840"/>
    </source>
</evidence>
<name>A0A1D7QR87_9BACI</name>
<dbReference type="PANTHER" id="PTHR43297:SF2">
    <property type="entry name" value="DIPEPTIDE TRANSPORT ATP-BINDING PROTEIN DPPD"/>
    <property type="match status" value="1"/>
</dbReference>
<dbReference type="KEGG" id="bbev:BBEV_0128"/>
<dbReference type="SUPFAM" id="SSF52540">
    <property type="entry name" value="P-loop containing nucleoside triphosphate hydrolases"/>
    <property type="match status" value="1"/>
</dbReference>
<comment type="similarity">
    <text evidence="2">Belongs to the ABC transporter superfamily.</text>
</comment>
<protein>
    <submittedName>
        <fullName evidence="9">Oligopeptide transport ATP-binding protein AppD/OppD</fullName>
    </submittedName>
</protein>
<dbReference type="PROSITE" id="PS50893">
    <property type="entry name" value="ABC_TRANSPORTER_2"/>
    <property type="match status" value="1"/>
</dbReference>
<dbReference type="SMART" id="SM00382">
    <property type="entry name" value="AAA"/>
    <property type="match status" value="1"/>
</dbReference>
<dbReference type="InterPro" id="IPR027417">
    <property type="entry name" value="P-loop_NTPase"/>
</dbReference>
<gene>
    <name evidence="9" type="primary">appD-1</name>
    <name evidence="9" type="ORF">BBEV_0128</name>
</gene>
<keyword evidence="4" id="KW-1003">Cell membrane</keyword>
<evidence type="ECO:0000313" key="10">
    <source>
        <dbReference type="Proteomes" id="UP000094463"/>
    </source>
</evidence>
<keyword evidence="5" id="KW-0547">Nucleotide-binding</keyword>
<dbReference type="NCBIfam" id="TIGR01727">
    <property type="entry name" value="oligo_HPY"/>
    <property type="match status" value="1"/>
</dbReference>
<dbReference type="GO" id="GO:0005524">
    <property type="term" value="F:ATP binding"/>
    <property type="evidence" value="ECO:0007669"/>
    <property type="project" value="UniProtKB-KW"/>
</dbReference>
<dbReference type="Pfam" id="PF08352">
    <property type="entry name" value="oligo_HPY"/>
    <property type="match status" value="1"/>
</dbReference>
<evidence type="ECO:0000259" key="8">
    <source>
        <dbReference type="PROSITE" id="PS50893"/>
    </source>
</evidence>
<dbReference type="PANTHER" id="PTHR43297">
    <property type="entry name" value="OLIGOPEPTIDE TRANSPORT ATP-BINDING PROTEIN APPD"/>
    <property type="match status" value="1"/>
</dbReference>
<dbReference type="EMBL" id="CP012502">
    <property type="protein sequence ID" value="AOM81523.1"/>
    <property type="molecule type" value="Genomic_DNA"/>
</dbReference>
<dbReference type="PATRIC" id="fig|632773.3.peg.135"/>
<comment type="subcellular location">
    <subcellularLocation>
        <location evidence="1">Cell membrane</location>
        <topology evidence="1">Peripheral membrane protein</topology>
    </subcellularLocation>
</comment>
<evidence type="ECO:0000256" key="2">
    <source>
        <dbReference type="ARBA" id="ARBA00005417"/>
    </source>
</evidence>
<dbReference type="GO" id="GO:0015833">
    <property type="term" value="P:peptide transport"/>
    <property type="evidence" value="ECO:0007669"/>
    <property type="project" value="InterPro"/>
</dbReference>
<dbReference type="InterPro" id="IPR013563">
    <property type="entry name" value="Oligopep_ABC_C"/>
</dbReference>
<keyword evidence="10" id="KW-1185">Reference proteome</keyword>
<keyword evidence="3" id="KW-0813">Transport</keyword>
<dbReference type="RefSeq" id="WP_069363692.1">
    <property type="nucleotide sequence ID" value="NZ_CP012502.1"/>
</dbReference>
<dbReference type="FunFam" id="3.40.50.300:FF:000016">
    <property type="entry name" value="Oligopeptide ABC transporter ATP-binding component"/>
    <property type="match status" value="1"/>
</dbReference>
<dbReference type="Gene3D" id="3.40.50.300">
    <property type="entry name" value="P-loop containing nucleotide triphosphate hydrolases"/>
    <property type="match status" value="1"/>
</dbReference>
<evidence type="ECO:0000256" key="7">
    <source>
        <dbReference type="ARBA" id="ARBA00023136"/>
    </source>
</evidence>
<dbReference type="OrthoDB" id="9802264at2"/>